<name>A0ABR8BGU8_9NOSO</name>
<dbReference type="Gene3D" id="2.40.10.10">
    <property type="entry name" value="Trypsin-like serine proteases"/>
    <property type="match status" value="2"/>
</dbReference>
<proteinExistence type="predicted"/>
<dbReference type="InterPro" id="IPR009003">
    <property type="entry name" value="Peptidase_S1_PA"/>
</dbReference>
<dbReference type="InterPro" id="IPR043504">
    <property type="entry name" value="Peptidase_S1_PA_chymotrypsin"/>
</dbReference>
<dbReference type="Proteomes" id="UP000621307">
    <property type="component" value="Unassembled WGS sequence"/>
</dbReference>
<dbReference type="Pfam" id="PF13365">
    <property type="entry name" value="Trypsin_2"/>
    <property type="match status" value="1"/>
</dbReference>
<protein>
    <submittedName>
        <fullName evidence="1">Trypsin-like peptidase domain-containing protein</fullName>
    </submittedName>
</protein>
<organism evidence="1 2">
    <name type="scientific">Nostoc parmelioides FACHB-3921</name>
    <dbReference type="NCBI Taxonomy" id="2692909"/>
    <lineage>
        <taxon>Bacteria</taxon>
        <taxon>Bacillati</taxon>
        <taxon>Cyanobacteriota</taxon>
        <taxon>Cyanophyceae</taxon>
        <taxon>Nostocales</taxon>
        <taxon>Nostocaceae</taxon>
        <taxon>Nostoc</taxon>
    </lineage>
</organism>
<accession>A0ABR8BGU8</accession>
<evidence type="ECO:0000313" key="1">
    <source>
        <dbReference type="EMBL" id="MBD2253317.1"/>
    </source>
</evidence>
<keyword evidence="2" id="KW-1185">Reference proteome</keyword>
<dbReference type="RefSeq" id="WP_190568853.1">
    <property type="nucleotide sequence ID" value="NZ_JACJQL010000030.1"/>
</dbReference>
<dbReference type="SUPFAM" id="SSF50494">
    <property type="entry name" value="Trypsin-like serine proteases"/>
    <property type="match status" value="1"/>
</dbReference>
<comment type="caution">
    <text evidence="1">The sequence shown here is derived from an EMBL/GenBank/DDBJ whole genome shotgun (WGS) entry which is preliminary data.</text>
</comment>
<evidence type="ECO:0000313" key="2">
    <source>
        <dbReference type="Proteomes" id="UP000621307"/>
    </source>
</evidence>
<dbReference type="EMBL" id="JACJQL010000030">
    <property type="protein sequence ID" value="MBD2253317.1"/>
    <property type="molecule type" value="Genomic_DNA"/>
</dbReference>
<reference evidence="1 2" key="1">
    <citation type="journal article" date="2020" name="ISME J.">
        <title>Comparative genomics reveals insights into cyanobacterial evolution and habitat adaptation.</title>
        <authorList>
            <person name="Chen M.Y."/>
            <person name="Teng W.K."/>
            <person name="Zhao L."/>
            <person name="Hu C.X."/>
            <person name="Zhou Y.K."/>
            <person name="Han B.P."/>
            <person name="Song L.R."/>
            <person name="Shu W.S."/>
        </authorList>
    </citation>
    <scope>NUCLEOTIDE SEQUENCE [LARGE SCALE GENOMIC DNA]</scope>
    <source>
        <strain evidence="1 2">FACHB-3921</strain>
    </source>
</reference>
<gene>
    <name evidence="1" type="ORF">H6G14_18710</name>
</gene>
<sequence>MDLSLQEAIANIFGQNVDVSADIENIFKDEEIQKELQDRISSLDISALPTHISATKEDDTLNIAEAIVLVTGRPVLFVQNDSFIAPESDIWQERLNKSKSLIESAIKAVGRVELRNHPTLDWVGTAWLVASDILVTNRHVAREFAVKQNNQFVFRSNPARQTIRANIDFKVEYEIDSDAPQFKVKDILYIEDDTKLNDGVPSPDIAFLRISSGDSLATPISLFSEPIEQNRDVAVIGYPARDGDRNNSQVMDRIFAGVYDVKRLQPGKITGVKDNFITHDCSTLGGNSGSVVLDLETGKALGLHFAGTYRKTNYAVPASVIKDRLDRIR</sequence>